<name>A0A381W1F9_9ZZZZ</name>
<dbReference type="AlphaFoldDB" id="A0A381W1F9"/>
<proteinExistence type="predicted"/>
<reference evidence="1" key="1">
    <citation type="submission" date="2018-05" db="EMBL/GenBank/DDBJ databases">
        <authorList>
            <person name="Lanie J.A."/>
            <person name="Ng W.-L."/>
            <person name="Kazmierczak K.M."/>
            <person name="Andrzejewski T.M."/>
            <person name="Davidsen T.M."/>
            <person name="Wayne K.J."/>
            <person name="Tettelin H."/>
            <person name="Glass J.I."/>
            <person name="Rusch D."/>
            <person name="Podicherti R."/>
            <person name="Tsui H.-C.T."/>
            <person name="Winkler M.E."/>
        </authorList>
    </citation>
    <scope>NUCLEOTIDE SEQUENCE</scope>
</reference>
<sequence>MTEDGAAALARAIMNDPWVFTRSGN</sequence>
<evidence type="ECO:0000313" key="1">
    <source>
        <dbReference type="EMBL" id="SVA46360.1"/>
    </source>
</evidence>
<protein>
    <submittedName>
        <fullName evidence="1">Uncharacterized protein</fullName>
    </submittedName>
</protein>
<accession>A0A381W1F9</accession>
<dbReference type="EMBL" id="UINC01010422">
    <property type="protein sequence ID" value="SVA46360.1"/>
    <property type="molecule type" value="Genomic_DNA"/>
</dbReference>
<gene>
    <name evidence="1" type="ORF">METZ01_LOCUS99214</name>
</gene>
<organism evidence="1">
    <name type="scientific">marine metagenome</name>
    <dbReference type="NCBI Taxonomy" id="408172"/>
    <lineage>
        <taxon>unclassified sequences</taxon>
        <taxon>metagenomes</taxon>
        <taxon>ecological metagenomes</taxon>
    </lineage>
</organism>